<evidence type="ECO:0000256" key="8">
    <source>
        <dbReference type="ARBA" id="ARBA00022490"/>
    </source>
</evidence>
<dbReference type="SUPFAM" id="SSF48403">
    <property type="entry name" value="Ankyrin repeat"/>
    <property type="match status" value="1"/>
</dbReference>
<evidence type="ECO:0000256" key="22">
    <source>
        <dbReference type="ARBA" id="ARBA00023273"/>
    </source>
</evidence>
<evidence type="ECO:0000256" key="21">
    <source>
        <dbReference type="ARBA" id="ARBA00023242"/>
    </source>
</evidence>
<dbReference type="Pfam" id="PF00609">
    <property type="entry name" value="DAGK_acc"/>
    <property type="match status" value="1"/>
</dbReference>
<comment type="catalytic activity">
    <reaction evidence="24">
        <text>1,2-didecanoyl-sn-glycerol + ATP = 1,2-didecanoyl-sn-glycero-3-phosphate + ADP + H(+)</text>
        <dbReference type="Rhea" id="RHEA:43428"/>
        <dbReference type="ChEBI" id="CHEBI:15378"/>
        <dbReference type="ChEBI" id="CHEBI:18155"/>
        <dbReference type="ChEBI" id="CHEBI:30616"/>
        <dbReference type="ChEBI" id="CHEBI:78227"/>
        <dbReference type="ChEBI" id="CHEBI:456216"/>
    </reaction>
    <physiologicalReaction direction="left-to-right" evidence="24">
        <dbReference type="Rhea" id="RHEA:43429"/>
    </physiologicalReaction>
</comment>
<comment type="pathway">
    <text evidence="5">Lipid metabolism; glycerolipid metabolism.</text>
</comment>
<dbReference type="SMART" id="SM00046">
    <property type="entry name" value="DAGKc"/>
    <property type="match status" value="1"/>
</dbReference>
<dbReference type="Pfam" id="PF23578">
    <property type="entry name" value="DGKI"/>
    <property type="match status" value="1"/>
</dbReference>
<dbReference type="InterPro" id="IPR056383">
    <property type="entry name" value="DGKI-like_dom"/>
</dbReference>
<dbReference type="PANTHER" id="PTHR11255:SF43">
    <property type="entry name" value="DIACYLGLYCEROL KINASE ZETA"/>
    <property type="match status" value="1"/>
</dbReference>
<comment type="catalytic activity">
    <reaction evidence="40">
        <text>1-eicosanoyl-2-(5Z,8Z,11Z,14Z)-eicosatetraenoyl-sn-glycerol + ATP = 1-eicosanoyl-2-(5Z,8Z,11Z,14Z)-eicosatetraenoyl-sn-glycero-3-phosphate + ADP + H(+)</text>
        <dbReference type="Rhea" id="RHEA:40331"/>
        <dbReference type="ChEBI" id="CHEBI:15378"/>
        <dbReference type="ChEBI" id="CHEBI:30616"/>
        <dbReference type="ChEBI" id="CHEBI:77094"/>
        <dbReference type="ChEBI" id="CHEBI:87223"/>
        <dbReference type="ChEBI" id="CHEBI:456216"/>
    </reaction>
    <physiologicalReaction direction="left-to-right" evidence="40">
        <dbReference type="Rhea" id="RHEA:40332"/>
    </physiologicalReaction>
</comment>
<dbReference type="GO" id="GO:0007200">
    <property type="term" value="P:phospholipase C-activating G protein-coupled receptor signaling pathway"/>
    <property type="evidence" value="ECO:0007669"/>
    <property type="project" value="InterPro"/>
</dbReference>
<evidence type="ECO:0000256" key="9">
    <source>
        <dbReference type="ARBA" id="ARBA00022553"/>
    </source>
</evidence>
<evidence type="ECO:0000256" key="35">
    <source>
        <dbReference type="ARBA" id="ARBA00050690"/>
    </source>
</evidence>
<evidence type="ECO:0000259" key="45">
    <source>
        <dbReference type="PROSITE" id="PS50146"/>
    </source>
</evidence>
<evidence type="ECO:0000256" key="1">
    <source>
        <dbReference type="ARBA" id="ARBA00004123"/>
    </source>
</evidence>
<keyword evidence="16" id="KW-0862">Zinc</keyword>
<comment type="catalytic activity">
    <reaction evidence="26">
        <text>a 1,2-diacyl-sn-glycerol + ATP = a 1,2-diacyl-sn-glycero-3-phosphate + ADP + H(+)</text>
        <dbReference type="Rhea" id="RHEA:10272"/>
        <dbReference type="ChEBI" id="CHEBI:15378"/>
        <dbReference type="ChEBI" id="CHEBI:17815"/>
        <dbReference type="ChEBI" id="CHEBI:30616"/>
        <dbReference type="ChEBI" id="CHEBI:58608"/>
        <dbReference type="ChEBI" id="CHEBI:456216"/>
        <dbReference type="EC" id="2.7.1.107"/>
    </reaction>
    <physiologicalReaction direction="left-to-right" evidence="26">
        <dbReference type="Rhea" id="RHEA:10273"/>
    </physiologicalReaction>
</comment>
<keyword evidence="15 43" id="KW-0418">Kinase</keyword>
<dbReference type="Gene3D" id="3.40.50.10330">
    <property type="entry name" value="Probable inorganic polyphosphate/atp-NAD kinase, domain 1"/>
    <property type="match status" value="1"/>
</dbReference>
<keyword evidence="19" id="KW-0443">Lipid metabolism</keyword>
<dbReference type="OrthoDB" id="242257at2759"/>
<feature type="compositionally biased region" description="Basic residues" evidence="44">
    <location>
        <begin position="1"/>
        <end position="11"/>
    </location>
</feature>
<dbReference type="Proteomes" id="UP000829720">
    <property type="component" value="Unassembled WGS sequence"/>
</dbReference>
<keyword evidence="22" id="KW-0966">Cell projection</keyword>
<comment type="caution">
    <text evidence="46">The sequence shown here is derived from an EMBL/GenBank/DDBJ whole genome shotgun (WGS) entry which is preliminary data.</text>
</comment>
<keyword evidence="18 42" id="KW-0040">ANK repeat</keyword>
<dbReference type="Pfam" id="PF12796">
    <property type="entry name" value="Ank_2"/>
    <property type="match status" value="1"/>
</dbReference>
<dbReference type="InterPro" id="IPR002219">
    <property type="entry name" value="PKC_DAG/PE"/>
</dbReference>
<comment type="catalytic activity">
    <reaction evidence="30">
        <text>1-O-hexadecyl-2-(9Z-octadecenoyl)-sn-glycerol + ATP = 1-O-hexadecyl-2-(9Z-octadecenoyl)-sn-glycero-3-phosphate + ADP + H(+)</text>
        <dbReference type="Rhea" id="RHEA:40407"/>
        <dbReference type="ChEBI" id="CHEBI:15378"/>
        <dbReference type="ChEBI" id="CHEBI:30616"/>
        <dbReference type="ChEBI" id="CHEBI:77185"/>
        <dbReference type="ChEBI" id="CHEBI:77187"/>
        <dbReference type="ChEBI" id="CHEBI:456216"/>
    </reaction>
    <physiologicalReaction direction="left-to-right" evidence="30">
        <dbReference type="Rhea" id="RHEA:40408"/>
    </physiologicalReaction>
</comment>
<evidence type="ECO:0000256" key="12">
    <source>
        <dbReference type="ARBA" id="ARBA00022737"/>
    </source>
</evidence>
<feature type="region of interest" description="Disordered" evidence="44">
    <location>
        <begin position="557"/>
        <end position="581"/>
    </location>
</feature>
<dbReference type="InterPro" id="IPR037607">
    <property type="entry name" value="DGK"/>
</dbReference>
<comment type="catalytic activity">
    <reaction evidence="35">
        <text>1,2-di-(5Z,8Z,11Z,14Z)-eicosatetraenoyl-sn-glycerol + ATP = 1,2-di-(5Z,8Z,11Z,14Z)-eicosatetraenoyl-sn-glycero-3-phosphate + ADP + H(+)</text>
        <dbReference type="Rhea" id="RHEA:40351"/>
        <dbReference type="ChEBI" id="CHEBI:15378"/>
        <dbReference type="ChEBI" id="CHEBI:30616"/>
        <dbReference type="ChEBI" id="CHEBI:77125"/>
        <dbReference type="ChEBI" id="CHEBI:77126"/>
        <dbReference type="ChEBI" id="CHEBI:456216"/>
    </reaction>
    <physiologicalReaction direction="left-to-right" evidence="35">
        <dbReference type="Rhea" id="RHEA:40352"/>
    </physiologicalReaction>
</comment>
<comment type="catalytic activity">
    <reaction evidence="33">
        <text>a 1-O-alkyl-sn-glycerol + ATP = a 1-O-alkyl-sn-glycero-3-phosphate + ADP + H(+)</text>
        <dbReference type="Rhea" id="RHEA:16937"/>
        <dbReference type="ChEBI" id="CHEBI:15378"/>
        <dbReference type="ChEBI" id="CHEBI:15850"/>
        <dbReference type="ChEBI" id="CHEBI:30616"/>
        <dbReference type="ChEBI" id="CHEBI:58014"/>
        <dbReference type="ChEBI" id="CHEBI:456216"/>
        <dbReference type="EC" id="2.7.1.93"/>
    </reaction>
    <physiologicalReaction direction="left-to-right" evidence="33">
        <dbReference type="Rhea" id="RHEA:16938"/>
    </physiologicalReaction>
</comment>
<dbReference type="InterPro" id="IPR016064">
    <property type="entry name" value="NAD/diacylglycerol_kinase_sf"/>
</dbReference>
<dbReference type="SMART" id="SM00109">
    <property type="entry name" value="C1"/>
    <property type="match status" value="2"/>
</dbReference>
<dbReference type="Pfam" id="PF00781">
    <property type="entry name" value="DAGK_cat"/>
    <property type="match status" value="1"/>
</dbReference>
<evidence type="ECO:0000256" key="32">
    <source>
        <dbReference type="ARBA" id="ARBA00034647"/>
    </source>
</evidence>
<evidence type="ECO:0000256" key="7">
    <source>
        <dbReference type="ARBA" id="ARBA00022475"/>
    </source>
</evidence>
<evidence type="ECO:0000256" key="20">
    <source>
        <dbReference type="ARBA" id="ARBA00023136"/>
    </source>
</evidence>
<protein>
    <recommendedName>
        <fullName evidence="43">Diacylglycerol kinase</fullName>
        <shortName evidence="43">DAG kinase</shortName>
        <ecNumber evidence="43">2.7.1.107</ecNumber>
    </recommendedName>
</protein>
<keyword evidence="20" id="KW-0472">Membrane</keyword>
<dbReference type="InterPro" id="IPR036770">
    <property type="entry name" value="Ankyrin_rpt-contain_sf"/>
</dbReference>
<evidence type="ECO:0000256" key="16">
    <source>
        <dbReference type="ARBA" id="ARBA00022833"/>
    </source>
</evidence>
<name>A0A8T3CZJ3_9TELE</name>
<dbReference type="InterPro" id="IPR002110">
    <property type="entry name" value="Ankyrin_rpt"/>
</dbReference>
<dbReference type="GO" id="GO:0006629">
    <property type="term" value="P:lipid metabolic process"/>
    <property type="evidence" value="ECO:0007669"/>
    <property type="project" value="UniProtKB-KW"/>
</dbReference>
<dbReference type="GO" id="GO:0005829">
    <property type="term" value="C:cytosol"/>
    <property type="evidence" value="ECO:0007669"/>
    <property type="project" value="UniProtKB-SubCell"/>
</dbReference>
<dbReference type="InterPro" id="IPR017438">
    <property type="entry name" value="ATP-NAD_kinase_N"/>
</dbReference>
<dbReference type="PANTHER" id="PTHR11255">
    <property type="entry name" value="DIACYLGLYCEROL KINASE"/>
    <property type="match status" value="1"/>
</dbReference>
<dbReference type="GO" id="GO:0030027">
    <property type="term" value="C:lamellipodium"/>
    <property type="evidence" value="ECO:0007669"/>
    <property type="project" value="UniProtKB-SubCell"/>
</dbReference>
<keyword evidence="8" id="KW-0963">Cytoplasm</keyword>
<evidence type="ECO:0000256" key="18">
    <source>
        <dbReference type="ARBA" id="ARBA00023043"/>
    </source>
</evidence>
<evidence type="ECO:0000256" key="11">
    <source>
        <dbReference type="ARBA" id="ARBA00022723"/>
    </source>
</evidence>
<keyword evidence="10 43" id="KW-0808">Transferase</keyword>
<comment type="catalytic activity">
    <reaction evidence="38">
        <text>1-octadecanoyl-2-(9Z-octadecenoyl)-sn-glycerol + ATP = 1-octadecanoyl-2-(9Z-octadecenoyl)-sn-glycero-3-phosphate + ADP + H(+)</text>
        <dbReference type="Rhea" id="RHEA:43424"/>
        <dbReference type="ChEBI" id="CHEBI:15378"/>
        <dbReference type="ChEBI" id="CHEBI:30616"/>
        <dbReference type="ChEBI" id="CHEBI:74560"/>
        <dbReference type="ChEBI" id="CHEBI:75468"/>
        <dbReference type="ChEBI" id="CHEBI:456216"/>
    </reaction>
    <physiologicalReaction direction="left-to-right" evidence="38">
        <dbReference type="Rhea" id="RHEA:43425"/>
    </physiologicalReaction>
</comment>
<dbReference type="SUPFAM" id="SSF111331">
    <property type="entry name" value="NAD kinase/diacylglycerol kinase-like"/>
    <property type="match status" value="1"/>
</dbReference>
<sequence length="1319" mass="146777">MDTFFRRHFRRKEAGGASGGGGPCRHRRPSVAVPTSKARRRSSAGLPSAILTQRRRSSIQTQQGVLLASGGRCSSGEQRLGKAHYSRRRSSTTTPSLNPRFAVRRRRAGRLRTIDTHLLGPSMLLASLIQMTEEEEGGEGPSSGGAQWKGLEGKDGLSGSDSEGEGNSEQSDSDSQSESAHSEPDGWAEAEVDVSDREFEDTSLWWSQDMPRGAAGAAGGSIQSRPLIRAPRCLRRNSSHLLPAEAVYYGKSSYGLYGRYRRTSQRRRRVSTISKAGSPWPGRGVPLPSRRNSVAARRASLSLYRNCSACWRGSLSPLQGTYYDPRLETWSGFLSKAIAKSGLQHLVAQPSASAIVKGDLDREIRSTVDWTESALYGEHIWFETNVSGDFCYVGEQHCIAKSLQKSVSRKKCAACKIVVHTICIEQLEKLFDMDALTPVTSLPDPPIKEPSLPINFRCKPSFRESGSRNVREPTIVRHHWVHRRRQDGKCRQCGKGFQQKFTFHSKEIVAISCSWCKQAYHNKVTCFMLQQIEESCSLGAHAAVIVPPTWIIRVRRPQTSLKSSKKKKRTSFKRKSSKKGAEEGRWKPFIVKPVPSQLMKPLLVFVNPKSGGNQGAKIIQSFMWYLNPRQVFDLSQGGPKEGLEMYRKVHNLRILACGGDGTVGWILSTLDQLQLNPQPAVAVLPLGTGNDLARTLNWGGGYTDEPVSKILSHVEDGNIVQLDRWNLIVEPNMEASQEEKDEQQTDKLPLDVFNNYFSLGFDAHVTLEFHESREANPEKFNSRFRNKMFYAGTAFSDFLMGSSKDLAKHIKVVCDGTDLTSKVQDLKLQCLVFLNIPRYCAGTMPWGNPGEHHDFEPQRHDDGCIEVIGFTMTSLATLQVGGHGERLNQCREVTLTTYKSIPMQVDGEPCKLAPSVIRISLRNQANMVQKTKRRTSIPLLNDSQQPIPERLRIRVSRISMHDYEALHYDKEKLKEASIPLGLIVVPGDSDLETCRSHIERLQEEGDGTKSKTLSSQKLSPKWCFLDSTTADRFYRIDRAQEHLNYVTEISQDELFILDPELVVTETVGTSPGMPDLVDSSGELPAAAGQFAFPSSSSSPPTSPVTRIQELQRATQRKRISSDSSVAEALAHSDSLRSTKPALSRKGAKIVSVHRSNTTAADFKPAVRSEKPALCNTDKVSVEVLIDCVKNKDHQKLRDLHKLGADLSAQDSSGRTLLHHAVDVGSKEIVKYIIDNAPTDILDVTEKEHGETVLHKAASLCQRTICHYLVEAGASLMKTDLQGDTPKHRAEKAKDQDLAAYLENRQHYQMIQREDQETAV</sequence>
<keyword evidence="47" id="KW-1185">Reference proteome</keyword>
<evidence type="ECO:0000256" key="4">
    <source>
        <dbReference type="ARBA" id="ARBA00004514"/>
    </source>
</evidence>
<evidence type="ECO:0000256" key="2">
    <source>
        <dbReference type="ARBA" id="ARBA00004236"/>
    </source>
</evidence>
<reference evidence="46" key="1">
    <citation type="submission" date="2021-01" db="EMBL/GenBank/DDBJ databases">
        <authorList>
            <person name="Zahm M."/>
            <person name="Roques C."/>
            <person name="Cabau C."/>
            <person name="Klopp C."/>
            <person name="Donnadieu C."/>
            <person name="Jouanno E."/>
            <person name="Lampietro C."/>
            <person name="Louis A."/>
            <person name="Herpin A."/>
            <person name="Echchiki A."/>
            <person name="Berthelot C."/>
            <person name="Parey E."/>
            <person name="Roest-Crollius H."/>
            <person name="Braasch I."/>
            <person name="Postlethwait J."/>
            <person name="Bobe J."/>
            <person name="Montfort J."/>
            <person name="Bouchez O."/>
            <person name="Begum T."/>
            <person name="Mejri S."/>
            <person name="Adams A."/>
            <person name="Chen W.-J."/>
            <person name="Guiguen Y."/>
        </authorList>
    </citation>
    <scope>NUCLEOTIDE SEQUENCE</scope>
    <source>
        <tissue evidence="46">Blood</tissue>
    </source>
</reference>
<evidence type="ECO:0000256" key="24">
    <source>
        <dbReference type="ARBA" id="ARBA00023395"/>
    </source>
</evidence>
<evidence type="ECO:0000256" key="5">
    <source>
        <dbReference type="ARBA" id="ARBA00005175"/>
    </source>
</evidence>
<comment type="catalytic activity">
    <reaction evidence="29">
        <text>1-hexadecanoyl-2-(9Z-octadecenoyl)-sn-glycerol + ATP = 1-hexadecanoyl-2-(9Z-octadecenoyl)-sn-glycero-3-phosphate + ADP + H(+)</text>
        <dbReference type="Rhea" id="RHEA:43416"/>
        <dbReference type="ChEBI" id="CHEBI:15378"/>
        <dbReference type="ChEBI" id="CHEBI:30616"/>
        <dbReference type="ChEBI" id="CHEBI:64839"/>
        <dbReference type="ChEBI" id="CHEBI:75466"/>
        <dbReference type="ChEBI" id="CHEBI:456216"/>
    </reaction>
    <physiologicalReaction direction="left-to-right" evidence="29">
        <dbReference type="Rhea" id="RHEA:43417"/>
    </physiologicalReaction>
</comment>
<feature type="repeat" description="ANK" evidence="42">
    <location>
        <begin position="1248"/>
        <end position="1280"/>
    </location>
</feature>
<keyword evidence="21" id="KW-0539">Nucleus</keyword>
<evidence type="ECO:0000256" key="38">
    <source>
        <dbReference type="ARBA" id="ARBA00051008"/>
    </source>
</evidence>
<feature type="compositionally biased region" description="Basic residues" evidence="44">
    <location>
        <begin position="563"/>
        <end position="578"/>
    </location>
</feature>
<comment type="catalytic activity">
    <reaction evidence="27">
        <text>1-O-hexadecyl-sn-glycerol + ATP = 1-O-hexadecyl-sn-glycero-3-phosphate + ADP + H(+)</text>
        <dbReference type="Rhea" id="RHEA:41672"/>
        <dbReference type="ChEBI" id="CHEBI:15378"/>
        <dbReference type="ChEBI" id="CHEBI:30616"/>
        <dbReference type="ChEBI" id="CHEBI:34115"/>
        <dbReference type="ChEBI" id="CHEBI:77580"/>
        <dbReference type="ChEBI" id="CHEBI:456216"/>
    </reaction>
    <physiologicalReaction direction="left-to-right" evidence="27">
        <dbReference type="Rhea" id="RHEA:41673"/>
    </physiologicalReaction>
</comment>
<dbReference type="InterPro" id="IPR047484">
    <property type="entry name" value="C1_DGKzeta_rpt2"/>
</dbReference>
<dbReference type="SMART" id="SM00248">
    <property type="entry name" value="ANK"/>
    <property type="match status" value="2"/>
</dbReference>
<evidence type="ECO:0000256" key="30">
    <source>
        <dbReference type="ARBA" id="ARBA00034638"/>
    </source>
</evidence>
<dbReference type="GO" id="GO:0005524">
    <property type="term" value="F:ATP binding"/>
    <property type="evidence" value="ECO:0007669"/>
    <property type="project" value="UniProtKB-KW"/>
</dbReference>
<feature type="compositionally biased region" description="Low complexity" evidence="44">
    <location>
        <begin position="157"/>
        <end position="179"/>
    </location>
</feature>
<comment type="catalytic activity">
    <reaction evidence="36">
        <text>1-octadecanoyl-2-(4Z,7Z,10Z,13Z,16Z,19Z-docosahexaenoyl)-sn-glycerol + ATP = 1-octadecanoyl-2-(4Z,7Z,10Z,13Z,16Z,19Z-docosahexaenoyl)-sn-glycero-3-phosphate + ADP + H(+)</text>
        <dbReference type="Rhea" id="RHEA:40359"/>
        <dbReference type="ChEBI" id="CHEBI:15378"/>
        <dbReference type="ChEBI" id="CHEBI:30616"/>
        <dbReference type="ChEBI" id="CHEBI:77129"/>
        <dbReference type="ChEBI" id="CHEBI:77130"/>
        <dbReference type="ChEBI" id="CHEBI:456216"/>
    </reaction>
    <physiologicalReaction direction="left-to-right" evidence="36">
        <dbReference type="Rhea" id="RHEA:40360"/>
    </physiologicalReaction>
</comment>
<keyword evidence="9" id="KW-0597">Phosphoprotein</keyword>
<feature type="domain" description="DAGKc" evidence="45">
    <location>
        <begin position="597"/>
        <end position="731"/>
    </location>
</feature>
<keyword evidence="11" id="KW-0479">Metal-binding</keyword>
<dbReference type="GO" id="GO:0004143">
    <property type="term" value="F:ATP-dependent diacylglycerol kinase activity"/>
    <property type="evidence" value="ECO:0007669"/>
    <property type="project" value="UniProtKB-EC"/>
</dbReference>
<evidence type="ECO:0000256" key="39">
    <source>
        <dbReference type="ARBA" id="ARBA00051332"/>
    </source>
</evidence>
<dbReference type="GO" id="GO:0005886">
    <property type="term" value="C:plasma membrane"/>
    <property type="evidence" value="ECO:0007669"/>
    <property type="project" value="UniProtKB-SubCell"/>
</dbReference>
<evidence type="ECO:0000256" key="43">
    <source>
        <dbReference type="RuleBase" id="RU361128"/>
    </source>
</evidence>
<evidence type="ECO:0000256" key="3">
    <source>
        <dbReference type="ARBA" id="ARBA00004510"/>
    </source>
</evidence>
<comment type="subcellular location">
    <subcellularLocation>
        <location evidence="2">Cell membrane</location>
    </subcellularLocation>
    <subcellularLocation>
        <location evidence="3">Cell projection</location>
        <location evidence="3">Lamellipodium</location>
    </subcellularLocation>
    <subcellularLocation>
        <location evidence="4">Cytoplasm</location>
        <location evidence="4">Cytosol</location>
    </subcellularLocation>
    <subcellularLocation>
        <location evidence="1">Nucleus</location>
    </subcellularLocation>
</comment>
<evidence type="ECO:0000256" key="41">
    <source>
        <dbReference type="ARBA" id="ARBA00060536"/>
    </source>
</evidence>
<comment type="catalytic activity">
    <reaction evidence="37">
        <text>1-hexadecanoyl-2-(5Z,8Z,11Z,14Z-eicosatetraenoyl)-sn-glycerol + ATP = 1-hexadecanoyl-2-(5Z,8Z,11Z,14Z-eicosatetraenoyl)-sn-glycero-3-phosphate + ADP + H(+)</text>
        <dbReference type="Rhea" id="RHEA:40335"/>
        <dbReference type="ChEBI" id="CHEBI:15378"/>
        <dbReference type="ChEBI" id="CHEBI:30616"/>
        <dbReference type="ChEBI" id="CHEBI:72864"/>
        <dbReference type="ChEBI" id="CHEBI:77096"/>
        <dbReference type="ChEBI" id="CHEBI:456216"/>
    </reaction>
    <physiologicalReaction direction="left-to-right" evidence="37">
        <dbReference type="Rhea" id="RHEA:40336"/>
    </physiologicalReaction>
</comment>
<evidence type="ECO:0000256" key="14">
    <source>
        <dbReference type="ARBA" id="ARBA00022771"/>
    </source>
</evidence>
<evidence type="ECO:0000256" key="33">
    <source>
        <dbReference type="ARBA" id="ARBA00049500"/>
    </source>
</evidence>
<evidence type="ECO:0000256" key="26">
    <source>
        <dbReference type="ARBA" id="ARBA00023411"/>
    </source>
</evidence>
<feature type="region of interest" description="Disordered" evidence="44">
    <location>
        <begin position="1"/>
        <end position="104"/>
    </location>
</feature>
<dbReference type="SMART" id="SM00045">
    <property type="entry name" value="DAGKa"/>
    <property type="match status" value="1"/>
</dbReference>
<evidence type="ECO:0000256" key="27">
    <source>
        <dbReference type="ARBA" id="ARBA00034614"/>
    </source>
</evidence>
<dbReference type="GO" id="GO:0008270">
    <property type="term" value="F:zinc ion binding"/>
    <property type="evidence" value="ECO:0007669"/>
    <property type="project" value="UniProtKB-KW"/>
</dbReference>
<dbReference type="Gene3D" id="2.60.200.40">
    <property type="match status" value="1"/>
</dbReference>
<organism evidence="46 47">
    <name type="scientific">Albula goreensis</name>
    <dbReference type="NCBI Taxonomy" id="1534307"/>
    <lineage>
        <taxon>Eukaryota</taxon>
        <taxon>Metazoa</taxon>
        <taxon>Chordata</taxon>
        <taxon>Craniata</taxon>
        <taxon>Vertebrata</taxon>
        <taxon>Euteleostomi</taxon>
        <taxon>Actinopterygii</taxon>
        <taxon>Neopterygii</taxon>
        <taxon>Teleostei</taxon>
        <taxon>Albuliformes</taxon>
        <taxon>Albulidae</taxon>
        <taxon>Albula</taxon>
    </lineage>
</organism>
<comment type="catalytic activity">
    <reaction evidence="31">
        <text>1-O-alkyl-2-acyl-sn-glycerol + ATP = 1-O-alkyl-2-acyl-sn-glycero-3-phosphate + ADP + H(+)</text>
        <dbReference type="Rhea" id="RHEA:44072"/>
        <dbReference type="ChEBI" id="CHEBI:15378"/>
        <dbReference type="ChEBI" id="CHEBI:30616"/>
        <dbReference type="ChEBI" id="CHEBI:52595"/>
        <dbReference type="ChEBI" id="CHEBI:73332"/>
        <dbReference type="ChEBI" id="CHEBI:456216"/>
    </reaction>
    <physiologicalReaction direction="left-to-right" evidence="31">
        <dbReference type="Rhea" id="RHEA:44073"/>
    </physiologicalReaction>
</comment>
<dbReference type="EC" id="2.7.1.107" evidence="43"/>
<keyword evidence="13 43" id="KW-0547">Nucleotide-binding</keyword>
<comment type="catalytic activity">
    <reaction evidence="25">
        <text>1-octadecanoyl-2-(5Z,8Z,11Z,14Z-eicosatetraenoyl)-sn-glycerol + ATP = 1-octadecanoyl-2-(5Z,8Z,11Z,14Z-eicosatetraenoyl)-sn-glycero-3-phosphate + ADP + H(+)</text>
        <dbReference type="Rhea" id="RHEA:40323"/>
        <dbReference type="ChEBI" id="CHEBI:15378"/>
        <dbReference type="ChEBI" id="CHEBI:30616"/>
        <dbReference type="ChEBI" id="CHEBI:75728"/>
        <dbReference type="ChEBI" id="CHEBI:77091"/>
        <dbReference type="ChEBI" id="CHEBI:456216"/>
    </reaction>
    <physiologicalReaction direction="left-to-right" evidence="25">
        <dbReference type="Rhea" id="RHEA:40324"/>
    </physiologicalReaction>
</comment>
<comment type="catalytic activity">
    <reaction evidence="32">
        <text>1-O-hexadecyl-2-acetyl-sn-glycerol + ATP = 1-O-hexadecyl-2-acetyl-sn-glycero-3-phosphate + ADP + H(+)</text>
        <dbReference type="Rhea" id="RHEA:41676"/>
        <dbReference type="ChEBI" id="CHEBI:15378"/>
        <dbReference type="ChEBI" id="CHEBI:30616"/>
        <dbReference type="ChEBI" id="CHEBI:75936"/>
        <dbReference type="ChEBI" id="CHEBI:78385"/>
        <dbReference type="ChEBI" id="CHEBI:456216"/>
    </reaction>
    <physiologicalReaction direction="left-to-right" evidence="32">
        <dbReference type="Rhea" id="RHEA:41677"/>
    </physiologicalReaction>
</comment>
<dbReference type="GO" id="GO:0005634">
    <property type="term" value="C:nucleus"/>
    <property type="evidence" value="ECO:0007669"/>
    <property type="project" value="UniProtKB-SubCell"/>
</dbReference>
<evidence type="ECO:0000256" key="19">
    <source>
        <dbReference type="ARBA" id="ARBA00023098"/>
    </source>
</evidence>
<evidence type="ECO:0000313" key="46">
    <source>
        <dbReference type="EMBL" id="KAI1889611.1"/>
    </source>
</evidence>
<evidence type="ECO:0000256" key="42">
    <source>
        <dbReference type="PROSITE-ProRule" id="PRU00023"/>
    </source>
</evidence>
<dbReference type="InterPro" id="IPR000756">
    <property type="entry name" value="Diacylglycerol_kin_accessory"/>
</dbReference>
<evidence type="ECO:0000256" key="34">
    <source>
        <dbReference type="ARBA" id="ARBA00050429"/>
    </source>
</evidence>
<keyword evidence="14" id="KW-0863">Zinc-finger</keyword>
<feature type="region of interest" description="Disordered" evidence="44">
    <location>
        <begin position="133"/>
        <end position="188"/>
    </location>
</feature>
<comment type="catalytic activity">
    <reaction evidence="23">
        <text>1,2-di-(9Z-octadecenoyl)-sn-glycerol + ATP = 1,2-di-(9Z-octadecenoyl)-sn-glycero-3-phosphate + ADP + H(+)</text>
        <dbReference type="Rhea" id="RHEA:40327"/>
        <dbReference type="ChEBI" id="CHEBI:15378"/>
        <dbReference type="ChEBI" id="CHEBI:30616"/>
        <dbReference type="ChEBI" id="CHEBI:52333"/>
        <dbReference type="ChEBI" id="CHEBI:74546"/>
        <dbReference type="ChEBI" id="CHEBI:456216"/>
    </reaction>
    <physiologicalReaction direction="left-to-right" evidence="23">
        <dbReference type="Rhea" id="RHEA:40328"/>
    </physiologicalReaction>
</comment>
<comment type="catalytic activity">
    <reaction evidence="39">
        <text>1,2-ditetradecanoyl-sn-glycerol + ATP = 1,2-ditetradecanoyl-sn-glycero-3-phosphate + ADP + H(+)</text>
        <dbReference type="Rhea" id="RHEA:43444"/>
        <dbReference type="ChEBI" id="CHEBI:15378"/>
        <dbReference type="ChEBI" id="CHEBI:30616"/>
        <dbReference type="ChEBI" id="CHEBI:80651"/>
        <dbReference type="ChEBI" id="CHEBI:83550"/>
        <dbReference type="ChEBI" id="CHEBI:456216"/>
    </reaction>
    <physiologicalReaction direction="left-to-right" evidence="39">
        <dbReference type="Rhea" id="RHEA:43445"/>
    </physiologicalReaction>
</comment>
<evidence type="ECO:0000256" key="10">
    <source>
        <dbReference type="ARBA" id="ARBA00022679"/>
    </source>
</evidence>
<dbReference type="Gene3D" id="1.25.40.20">
    <property type="entry name" value="Ankyrin repeat-containing domain"/>
    <property type="match status" value="1"/>
</dbReference>
<dbReference type="FunFam" id="1.25.40.20:FF:000034">
    <property type="entry name" value="Diacylglycerol kinase"/>
    <property type="match status" value="1"/>
</dbReference>
<accession>A0A8T3CZJ3</accession>
<evidence type="ECO:0000256" key="36">
    <source>
        <dbReference type="ARBA" id="ARBA00050789"/>
    </source>
</evidence>
<evidence type="ECO:0000256" key="28">
    <source>
        <dbReference type="ARBA" id="ARBA00034624"/>
    </source>
</evidence>
<dbReference type="FunFam" id="3.40.50.10330:FF:000002">
    <property type="entry name" value="Diacylglycerol kinase"/>
    <property type="match status" value="1"/>
</dbReference>
<dbReference type="PROSITE" id="PS50088">
    <property type="entry name" value="ANK_REPEAT"/>
    <property type="match status" value="1"/>
</dbReference>
<evidence type="ECO:0000256" key="23">
    <source>
        <dbReference type="ARBA" id="ARBA00023371"/>
    </source>
</evidence>
<comment type="similarity">
    <text evidence="6 43">Belongs to the eukaryotic diacylglycerol kinase family.</text>
</comment>
<evidence type="ECO:0000256" key="6">
    <source>
        <dbReference type="ARBA" id="ARBA00009280"/>
    </source>
</evidence>
<evidence type="ECO:0000256" key="25">
    <source>
        <dbReference type="ARBA" id="ARBA00023400"/>
    </source>
</evidence>
<evidence type="ECO:0000256" key="40">
    <source>
        <dbReference type="ARBA" id="ARBA00051725"/>
    </source>
</evidence>
<dbReference type="GO" id="GO:0047649">
    <property type="term" value="F:alkylglycerol kinase activity"/>
    <property type="evidence" value="ECO:0007669"/>
    <property type="project" value="UniProtKB-EC"/>
</dbReference>
<feature type="compositionally biased region" description="Basic residues" evidence="44">
    <location>
        <begin position="81"/>
        <end position="90"/>
    </location>
</feature>
<gene>
    <name evidence="46" type="ORF">AGOR_G00164710</name>
</gene>
<dbReference type="PROSITE" id="PS50146">
    <property type="entry name" value="DAGK"/>
    <property type="match status" value="1"/>
</dbReference>
<dbReference type="CDD" id="cd20895">
    <property type="entry name" value="C1_DGKzeta_rpt2"/>
    <property type="match status" value="1"/>
</dbReference>
<evidence type="ECO:0000256" key="31">
    <source>
        <dbReference type="ARBA" id="ARBA00034642"/>
    </source>
</evidence>
<comment type="pathway">
    <text evidence="41">Glycerolipid metabolism.</text>
</comment>
<proteinExistence type="inferred from homology"/>
<evidence type="ECO:0000256" key="13">
    <source>
        <dbReference type="ARBA" id="ARBA00022741"/>
    </source>
</evidence>
<dbReference type="GO" id="GO:0098978">
    <property type="term" value="C:glutamatergic synapse"/>
    <property type="evidence" value="ECO:0007669"/>
    <property type="project" value="TreeGrafter"/>
</dbReference>
<dbReference type="EMBL" id="JAERUA010000015">
    <property type="protein sequence ID" value="KAI1889611.1"/>
    <property type="molecule type" value="Genomic_DNA"/>
</dbReference>
<evidence type="ECO:0000256" key="29">
    <source>
        <dbReference type="ARBA" id="ARBA00034636"/>
    </source>
</evidence>
<evidence type="ECO:0000256" key="37">
    <source>
        <dbReference type="ARBA" id="ARBA00050897"/>
    </source>
</evidence>
<keyword evidence="7" id="KW-1003">Cell membrane</keyword>
<comment type="catalytic activity">
    <reaction evidence="28">
        <text>1-O-hexadecyl-2-(5Z,8Z,11Z,14Z-eicosatetraenoyl)-sn-glycerol + ATP = 1-O-hexadecyl-2-(5Z,8Z,11Z,14Z-eicosatetraenoyl)-sn-glycero-3-phosphate + ADP + H(+)</text>
        <dbReference type="Rhea" id="RHEA:40403"/>
        <dbReference type="ChEBI" id="CHEBI:15378"/>
        <dbReference type="ChEBI" id="CHEBI:30616"/>
        <dbReference type="ChEBI" id="CHEBI:77184"/>
        <dbReference type="ChEBI" id="CHEBI:77186"/>
        <dbReference type="ChEBI" id="CHEBI:456216"/>
    </reaction>
    <physiologicalReaction direction="left-to-right" evidence="28">
        <dbReference type="Rhea" id="RHEA:40404"/>
    </physiologicalReaction>
</comment>
<keyword evidence="17 43" id="KW-0067">ATP-binding</keyword>
<dbReference type="FunFam" id="2.60.200.40:FF:000002">
    <property type="entry name" value="Diacylglycerol kinase"/>
    <property type="match status" value="1"/>
</dbReference>
<dbReference type="InterPro" id="IPR001206">
    <property type="entry name" value="Diacylglycerol_kinase_cat_dom"/>
</dbReference>
<keyword evidence="12" id="KW-0677">Repeat</keyword>
<evidence type="ECO:0000256" key="17">
    <source>
        <dbReference type="ARBA" id="ARBA00022840"/>
    </source>
</evidence>
<evidence type="ECO:0000256" key="44">
    <source>
        <dbReference type="SAM" id="MobiDB-lite"/>
    </source>
</evidence>
<comment type="catalytic activity">
    <reaction evidence="34">
        <text>1-(9Z-octadecenoyl)-2-hexadecanoyl-sn-glycerol + ATP = 1-(9Z)-octadecenoyl-2-hexadecanoyl-sn-glycero-3-phosphate + ADP + H(+)</text>
        <dbReference type="Rhea" id="RHEA:43420"/>
        <dbReference type="ChEBI" id="CHEBI:15378"/>
        <dbReference type="ChEBI" id="CHEBI:30616"/>
        <dbReference type="ChEBI" id="CHEBI:74551"/>
        <dbReference type="ChEBI" id="CHEBI:75447"/>
        <dbReference type="ChEBI" id="CHEBI:456216"/>
    </reaction>
    <physiologicalReaction direction="left-to-right" evidence="34">
        <dbReference type="Rhea" id="RHEA:43421"/>
    </physiologicalReaction>
</comment>
<evidence type="ECO:0000313" key="47">
    <source>
        <dbReference type="Proteomes" id="UP000829720"/>
    </source>
</evidence>
<evidence type="ECO:0000256" key="15">
    <source>
        <dbReference type="ARBA" id="ARBA00022777"/>
    </source>
</evidence>